<evidence type="ECO:0000256" key="5">
    <source>
        <dbReference type="ARBA" id="ARBA00022989"/>
    </source>
</evidence>
<name>A0AAN6DRD5_9EURO</name>
<evidence type="ECO:0000256" key="1">
    <source>
        <dbReference type="ARBA" id="ARBA00004141"/>
    </source>
</evidence>
<dbReference type="InterPro" id="IPR005829">
    <property type="entry name" value="Sugar_transporter_CS"/>
</dbReference>
<dbReference type="GO" id="GO:0005351">
    <property type="term" value="F:carbohydrate:proton symporter activity"/>
    <property type="evidence" value="ECO:0007669"/>
    <property type="project" value="TreeGrafter"/>
</dbReference>
<dbReference type="InterPro" id="IPR036259">
    <property type="entry name" value="MFS_trans_sf"/>
</dbReference>
<feature type="transmembrane region" description="Helical" evidence="8">
    <location>
        <begin position="64"/>
        <end position="83"/>
    </location>
</feature>
<dbReference type="PANTHER" id="PTHR48022:SF28">
    <property type="entry name" value="MAJOR FACILITATOR SUPERFAMILY (MFS) PROFILE DOMAIN-CONTAINING PROTEIN-RELATED"/>
    <property type="match status" value="1"/>
</dbReference>
<dbReference type="InterPro" id="IPR003663">
    <property type="entry name" value="Sugar/inositol_transpt"/>
</dbReference>
<dbReference type="PROSITE" id="PS50850">
    <property type="entry name" value="MFS"/>
    <property type="match status" value="1"/>
</dbReference>
<dbReference type="EMBL" id="MU404359">
    <property type="protein sequence ID" value="KAI1609812.1"/>
    <property type="molecule type" value="Genomic_DNA"/>
</dbReference>
<evidence type="ECO:0000256" key="4">
    <source>
        <dbReference type="ARBA" id="ARBA00022692"/>
    </source>
</evidence>
<dbReference type="Proteomes" id="UP001203852">
    <property type="component" value="Unassembled WGS sequence"/>
</dbReference>
<sequence>MGRFYRGFVPLKGLVLQSCITVCSAMTFLMFGYDQGVFGGLIAIPAVLADLKIPDKDANLQGTVVAIFDIGCLVGCAICALFGETMGRRIFIIIGALFIITGAGLQAGAPDWRMMVGGRVVAGIGVGMETSFIPIWVSECARAAYRGALIAVQMSIVLMGLVVSYWFDYGTVKNLTGGIVWRLPLAFQAVFVCITLFTIWALPESPRWLYKKGFHADADDVIARIYNVPIDDIYVKRHREEVLQALEAEKEVTFRLKDIFFDSSKVNTSWRIWVCVIIQFLQQLGGINFIAYYAAYLFINNLGMTQHTATLTAGGLSLVFWGGSLTSIYTVERFGRRPVLLWGAVACSTCMICYTIGLAVFNQASLTMAVVFIFLFDFSFGASWCIVPWMYSPEVTPLHVRHVGTAMAVGMEWLMTFVIVKVGPIGIQNVGWKFYILFCVFNVIQVIFVYFAVKETKGLTLEEIDYVWAKPEYKAELEARLHSVEHEHVLVEKTDPSVHVEREGLE</sequence>
<comment type="caution">
    <text evidence="10">The sequence shown here is derived from an EMBL/GenBank/DDBJ whole genome shotgun (WGS) entry which is preliminary data.</text>
</comment>
<feature type="transmembrane region" description="Helical" evidence="8">
    <location>
        <begin position="90"/>
        <end position="109"/>
    </location>
</feature>
<feature type="transmembrane region" description="Helical" evidence="8">
    <location>
        <begin position="12"/>
        <end position="33"/>
    </location>
</feature>
<dbReference type="PROSITE" id="PS00216">
    <property type="entry name" value="SUGAR_TRANSPORT_1"/>
    <property type="match status" value="1"/>
</dbReference>
<evidence type="ECO:0000313" key="10">
    <source>
        <dbReference type="EMBL" id="KAI1609812.1"/>
    </source>
</evidence>
<feature type="transmembrane region" description="Helical" evidence="8">
    <location>
        <begin position="434"/>
        <end position="453"/>
    </location>
</feature>
<evidence type="ECO:0000313" key="11">
    <source>
        <dbReference type="Proteomes" id="UP001203852"/>
    </source>
</evidence>
<dbReference type="Pfam" id="PF00083">
    <property type="entry name" value="Sugar_tr"/>
    <property type="match status" value="1"/>
</dbReference>
<keyword evidence="4 8" id="KW-0812">Transmembrane</keyword>
<keyword evidence="3 7" id="KW-0813">Transport</keyword>
<feature type="transmembrane region" description="Helical" evidence="8">
    <location>
        <begin position="179"/>
        <end position="202"/>
    </location>
</feature>
<evidence type="ECO:0000256" key="8">
    <source>
        <dbReference type="SAM" id="Phobius"/>
    </source>
</evidence>
<organism evidence="10 11">
    <name type="scientific">Exophiala viscosa</name>
    <dbReference type="NCBI Taxonomy" id="2486360"/>
    <lineage>
        <taxon>Eukaryota</taxon>
        <taxon>Fungi</taxon>
        <taxon>Dikarya</taxon>
        <taxon>Ascomycota</taxon>
        <taxon>Pezizomycotina</taxon>
        <taxon>Eurotiomycetes</taxon>
        <taxon>Chaetothyriomycetidae</taxon>
        <taxon>Chaetothyriales</taxon>
        <taxon>Herpotrichiellaceae</taxon>
        <taxon>Exophiala</taxon>
    </lineage>
</organism>
<accession>A0AAN6DRD5</accession>
<proteinExistence type="inferred from homology"/>
<protein>
    <submittedName>
        <fullName evidence="10">MFS transporter</fullName>
    </submittedName>
</protein>
<gene>
    <name evidence="10" type="ORF">EDD36DRAFT_477472</name>
</gene>
<evidence type="ECO:0000256" key="2">
    <source>
        <dbReference type="ARBA" id="ARBA00010992"/>
    </source>
</evidence>
<evidence type="ECO:0000259" key="9">
    <source>
        <dbReference type="PROSITE" id="PS50850"/>
    </source>
</evidence>
<dbReference type="GO" id="GO:0016020">
    <property type="term" value="C:membrane"/>
    <property type="evidence" value="ECO:0007669"/>
    <property type="project" value="UniProtKB-SubCell"/>
</dbReference>
<feature type="transmembrane region" description="Helical" evidence="8">
    <location>
        <begin position="367"/>
        <end position="391"/>
    </location>
</feature>
<comment type="similarity">
    <text evidence="2 7">Belongs to the major facilitator superfamily. Sugar transporter (TC 2.A.1.1) family.</text>
</comment>
<feature type="transmembrane region" description="Helical" evidence="8">
    <location>
        <begin position="403"/>
        <end position="422"/>
    </location>
</feature>
<dbReference type="InterPro" id="IPR050360">
    <property type="entry name" value="MFS_Sugar_Transporters"/>
</dbReference>
<dbReference type="InterPro" id="IPR005828">
    <property type="entry name" value="MFS_sugar_transport-like"/>
</dbReference>
<feature type="transmembrane region" description="Helical" evidence="8">
    <location>
        <begin position="311"/>
        <end position="332"/>
    </location>
</feature>
<comment type="subcellular location">
    <subcellularLocation>
        <location evidence="1">Membrane</location>
        <topology evidence="1">Multi-pass membrane protein</topology>
    </subcellularLocation>
</comment>
<dbReference type="PRINTS" id="PR00171">
    <property type="entry name" value="SUGRTRNSPORT"/>
</dbReference>
<feature type="domain" description="Major facilitator superfamily (MFS) profile" evidence="9">
    <location>
        <begin position="20"/>
        <end position="457"/>
    </location>
</feature>
<dbReference type="PANTHER" id="PTHR48022">
    <property type="entry name" value="PLASTIDIC GLUCOSE TRANSPORTER 4"/>
    <property type="match status" value="1"/>
</dbReference>
<feature type="transmembrane region" description="Helical" evidence="8">
    <location>
        <begin position="115"/>
        <end position="137"/>
    </location>
</feature>
<feature type="transmembrane region" description="Helical" evidence="8">
    <location>
        <begin position="272"/>
        <end position="299"/>
    </location>
</feature>
<keyword evidence="6 8" id="KW-0472">Membrane</keyword>
<evidence type="ECO:0000256" key="6">
    <source>
        <dbReference type="ARBA" id="ARBA00023136"/>
    </source>
</evidence>
<keyword evidence="11" id="KW-1185">Reference proteome</keyword>
<dbReference type="AlphaFoldDB" id="A0AAN6DRD5"/>
<dbReference type="FunFam" id="1.20.1250.20:FF:000134">
    <property type="entry name" value="MFS sugar transporter protein"/>
    <property type="match status" value="1"/>
</dbReference>
<reference evidence="10" key="1">
    <citation type="journal article" date="2022" name="bioRxiv">
        <title>Deciphering the potential niche of two novel black yeast fungi from a biological soil crust based on their genomes, phenotypes, and melanin regulation.</title>
        <authorList>
            <consortium name="DOE Joint Genome Institute"/>
            <person name="Carr E.C."/>
            <person name="Barton Q."/>
            <person name="Grambo S."/>
            <person name="Sullivan M."/>
            <person name="Renfro C.M."/>
            <person name="Kuo A."/>
            <person name="Pangilinan J."/>
            <person name="Lipzen A."/>
            <person name="Keymanesh K."/>
            <person name="Savage E."/>
            <person name="Barry K."/>
            <person name="Grigoriev I.V."/>
            <person name="Riekhof W.R."/>
            <person name="Harris S.S."/>
        </authorList>
    </citation>
    <scope>NUCLEOTIDE SEQUENCE</scope>
    <source>
        <strain evidence="10">JF 03-4F</strain>
    </source>
</reference>
<feature type="transmembrane region" description="Helical" evidence="8">
    <location>
        <begin position="339"/>
        <end position="361"/>
    </location>
</feature>
<dbReference type="InterPro" id="IPR020846">
    <property type="entry name" value="MFS_dom"/>
</dbReference>
<keyword evidence="5 8" id="KW-1133">Transmembrane helix</keyword>
<dbReference type="NCBIfam" id="TIGR00879">
    <property type="entry name" value="SP"/>
    <property type="match status" value="1"/>
</dbReference>
<evidence type="ECO:0000256" key="3">
    <source>
        <dbReference type="ARBA" id="ARBA00022448"/>
    </source>
</evidence>
<evidence type="ECO:0000256" key="7">
    <source>
        <dbReference type="RuleBase" id="RU003346"/>
    </source>
</evidence>
<dbReference type="Gene3D" id="1.20.1250.20">
    <property type="entry name" value="MFS general substrate transporter like domains"/>
    <property type="match status" value="1"/>
</dbReference>
<dbReference type="SUPFAM" id="SSF103473">
    <property type="entry name" value="MFS general substrate transporter"/>
    <property type="match status" value="1"/>
</dbReference>
<feature type="transmembrane region" description="Helical" evidence="8">
    <location>
        <begin position="149"/>
        <end position="167"/>
    </location>
</feature>